<dbReference type="AlphaFoldDB" id="A0A3S0K4L0"/>
<name>A0A3S0K4L0_9BACT</name>
<organism evidence="2 3">
    <name type="scientific">Hymenobacter gummosus</name>
    <dbReference type="NCBI Taxonomy" id="1776032"/>
    <lineage>
        <taxon>Bacteria</taxon>
        <taxon>Pseudomonadati</taxon>
        <taxon>Bacteroidota</taxon>
        <taxon>Cytophagia</taxon>
        <taxon>Cytophagales</taxon>
        <taxon>Hymenobacteraceae</taxon>
        <taxon>Hymenobacter</taxon>
    </lineage>
</organism>
<reference evidence="2 3" key="1">
    <citation type="submission" date="2018-12" db="EMBL/GenBank/DDBJ databases">
        <title>Hymenobacter gummosus sp. nov., isolated from a spring.</title>
        <authorList>
            <person name="Nie L."/>
        </authorList>
    </citation>
    <scope>NUCLEOTIDE SEQUENCE [LARGE SCALE GENOMIC DNA]</scope>
    <source>
        <strain evidence="2 3">KCTC 52166</strain>
    </source>
</reference>
<keyword evidence="3" id="KW-1185">Reference proteome</keyword>
<evidence type="ECO:0000256" key="1">
    <source>
        <dbReference type="SAM" id="SignalP"/>
    </source>
</evidence>
<dbReference type="OrthoDB" id="639736at2"/>
<evidence type="ECO:0008006" key="4">
    <source>
        <dbReference type="Google" id="ProtNLM"/>
    </source>
</evidence>
<dbReference type="Proteomes" id="UP000282184">
    <property type="component" value="Unassembled WGS sequence"/>
</dbReference>
<dbReference type="RefSeq" id="WP_126694031.1">
    <property type="nucleotide sequence ID" value="NZ_RXOF01000008.1"/>
</dbReference>
<comment type="caution">
    <text evidence="2">The sequence shown here is derived from an EMBL/GenBank/DDBJ whole genome shotgun (WGS) entry which is preliminary data.</text>
</comment>
<accession>A0A3S0K4L0</accession>
<feature type="signal peptide" evidence="1">
    <location>
        <begin position="1"/>
        <end position="25"/>
    </location>
</feature>
<keyword evidence="1" id="KW-0732">Signal</keyword>
<dbReference type="EMBL" id="RXOF01000008">
    <property type="protein sequence ID" value="RTQ48955.1"/>
    <property type="molecule type" value="Genomic_DNA"/>
</dbReference>
<proteinExistence type="predicted"/>
<evidence type="ECO:0000313" key="3">
    <source>
        <dbReference type="Proteomes" id="UP000282184"/>
    </source>
</evidence>
<sequence>MVILIKRFGQLGNRLFLFAHLVANAAEHGYALANPSFNGYARFFRAPATGDFGGLPIRVPVLPEAPDKERWLDRLFGLVQRPQIFDALHRLRRRLATPRLPELLYLNDDHGYDLNQPDFQRLAQGHRPVLLHGWCFRDRPNLRKHAALIRRLFDLIEPHRAAVDQVLARARQEADVLVGIHIRRGDYATYFDGRYYYDDATYHRLMRELAAQFPPATRVAFLVAASEAPPPPEAFLGLTVRYASGHFVEDMYALAGCDYLLGPPSSYSMWASFYGEVPLLHVETPTQAVPLADFAVYQDQ</sequence>
<gene>
    <name evidence="2" type="ORF">EJV47_15290</name>
</gene>
<feature type="chain" id="PRO_5018652464" description="Alpha-1,2-fucosyltransferase" evidence="1">
    <location>
        <begin position="26"/>
        <end position="300"/>
    </location>
</feature>
<evidence type="ECO:0000313" key="2">
    <source>
        <dbReference type="EMBL" id="RTQ48955.1"/>
    </source>
</evidence>
<protein>
    <recommendedName>
        <fullName evidence="4">Alpha-1,2-fucosyltransferase</fullName>
    </recommendedName>
</protein>